<evidence type="ECO:0000313" key="2">
    <source>
        <dbReference type="Proteomes" id="UP001163739"/>
    </source>
</evidence>
<dbReference type="Proteomes" id="UP001163739">
    <property type="component" value="Chromosome"/>
</dbReference>
<name>A0ABY6N6A0_9ALTE</name>
<dbReference type="GO" id="GO:0008233">
    <property type="term" value="F:peptidase activity"/>
    <property type="evidence" value="ECO:0007669"/>
    <property type="project" value="UniProtKB-KW"/>
</dbReference>
<evidence type="ECO:0000313" key="1">
    <source>
        <dbReference type="EMBL" id="UZE97647.1"/>
    </source>
</evidence>
<dbReference type="EMBL" id="CP100390">
    <property type="protein sequence ID" value="UZE97647.1"/>
    <property type="molecule type" value="Genomic_DNA"/>
</dbReference>
<proteinExistence type="predicted"/>
<keyword evidence="2" id="KW-1185">Reference proteome</keyword>
<dbReference type="GO" id="GO:0006508">
    <property type="term" value="P:proteolysis"/>
    <property type="evidence" value="ECO:0007669"/>
    <property type="project" value="UniProtKB-KW"/>
</dbReference>
<accession>A0ABY6N6A0</accession>
<keyword evidence="1" id="KW-0378">Hydrolase</keyword>
<gene>
    <name evidence="1" type="ORF">NKI27_07910</name>
</gene>
<sequence>MKRNQVARKALVEYCDKSFITDIDDFSEALWRSIAASTCKQYSLEIISNDESSLEFIVKLLIKIGFSSEDSVRLMMRIHKNGSIILAKAEEDTLLRLQKYINIQAKAHACQLENRIIRTL</sequence>
<reference evidence="1" key="1">
    <citation type="submission" date="2022-06" db="EMBL/GenBank/DDBJ databases">
        <title>Alkalimarinus sp. nov., isolated from gut of a Alitta virens.</title>
        <authorList>
            <person name="Yang A.I."/>
            <person name="Shin N.-R."/>
        </authorList>
    </citation>
    <scope>NUCLEOTIDE SEQUENCE</scope>
    <source>
        <strain evidence="1">A2M4</strain>
    </source>
</reference>
<organism evidence="1 2">
    <name type="scientific">Alkalimarinus alittae</name>
    <dbReference type="NCBI Taxonomy" id="2961619"/>
    <lineage>
        <taxon>Bacteria</taxon>
        <taxon>Pseudomonadati</taxon>
        <taxon>Pseudomonadota</taxon>
        <taxon>Gammaproteobacteria</taxon>
        <taxon>Alteromonadales</taxon>
        <taxon>Alteromonadaceae</taxon>
        <taxon>Alkalimarinus</taxon>
    </lineage>
</organism>
<protein>
    <submittedName>
        <fullName evidence="1">ATP-dependent Clp protease adaptor ClpS</fullName>
    </submittedName>
</protein>
<dbReference type="InterPro" id="IPR014719">
    <property type="entry name" value="Ribosomal_bL12_C/ClpS-like"/>
</dbReference>
<dbReference type="Gene3D" id="3.30.1390.10">
    <property type="match status" value="1"/>
</dbReference>
<dbReference type="RefSeq" id="WP_265049123.1">
    <property type="nucleotide sequence ID" value="NZ_CP100390.1"/>
</dbReference>
<keyword evidence="1" id="KW-0645">Protease</keyword>